<evidence type="ECO:0000313" key="1">
    <source>
        <dbReference type="EMBL" id="GIY28408.1"/>
    </source>
</evidence>
<reference evidence="1 2" key="1">
    <citation type="submission" date="2021-06" db="EMBL/GenBank/DDBJ databases">
        <title>Caerostris extrusa draft genome.</title>
        <authorList>
            <person name="Kono N."/>
            <person name="Arakawa K."/>
        </authorList>
    </citation>
    <scope>NUCLEOTIDE SEQUENCE [LARGE SCALE GENOMIC DNA]</scope>
</reference>
<dbReference type="EMBL" id="BPLR01008943">
    <property type="protein sequence ID" value="GIY28408.1"/>
    <property type="molecule type" value="Genomic_DNA"/>
</dbReference>
<sequence>MHYGTASELAVSPPKCEDSMLIITTYFPKDLSTLTCDIYLEAKPSSIWLLFLCGVLPSVRREGFKDVLGDTWIKCCVLSSSSFPKDLSTLTCDIYLETKPSSVWILLLFGVLPCVWQKRVQGFLGGRWIKW</sequence>
<gene>
    <name evidence="1" type="ORF">CEXT_377691</name>
</gene>
<evidence type="ECO:0000313" key="2">
    <source>
        <dbReference type="Proteomes" id="UP001054945"/>
    </source>
</evidence>
<organism evidence="1 2">
    <name type="scientific">Caerostris extrusa</name>
    <name type="common">Bark spider</name>
    <name type="synonym">Caerostris bankana</name>
    <dbReference type="NCBI Taxonomy" id="172846"/>
    <lineage>
        <taxon>Eukaryota</taxon>
        <taxon>Metazoa</taxon>
        <taxon>Ecdysozoa</taxon>
        <taxon>Arthropoda</taxon>
        <taxon>Chelicerata</taxon>
        <taxon>Arachnida</taxon>
        <taxon>Araneae</taxon>
        <taxon>Araneomorphae</taxon>
        <taxon>Entelegynae</taxon>
        <taxon>Araneoidea</taxon>
        <taxon>Araneidae</taxon>
        <taxon>Caerostris</taxon>
    </lineage>
</organism>
<name>A0AAV4S2L9_CAEEX</name>
<keyword evidence="2" id="KW-1185">Reference proteome</keyword>
<dbReference type="Proteomes" id="UP001054945">
    <property type="component" value="Unassembled WGS sequence"/>
</dbReference>
<proteinExistence type="predicted"/>
<accession>A0AAV4S2L9</accession>
<comment type="caution">
    <text evidence="1">The sequence shown here is derived from an EMBL/GenBank/DDBJ whole genome shotgun (WGS) entry which is preliminary data.</text>
</comment>
<protein>
    <submittedName>
        <fullName evidence="1">Uncharacterized protein</fullName>
    </submittedName>
</protein>
<dbReference type="AlphaFoldDB" id="A0AAV4S2L9"/>